<evidence type="ECO:0000259" key="3">
    <source>
        <dbReference type="Pfam" id="PF01408"/>
    </source>
</evidence>
<dbReference type="PANTHER" id="PTHR43708:SF5">
    <property type="entry name" value="CONSERVED EXPRESSED OXIDOREDUCTASE (EUROFUNG)-RELATED"/>
    <property type="match status" value="1"/>
</dbReference>
<dbReference type="Pfam" id="PF01408">
    <property type="entry name" value="GFO_IDH_MocA"/>
    <property type="match status" value="1"/>
</dbReference>
<protein>
    <submittedName>
        <fullName evidence="5">Oxidoreductase</fullName>
    </submittedName>
</protein>
<dbReference type="Gene3D" id="3.40.50.720">
    <property type="entry name" value="NAD(P)-binding Rossmann-like Domain"/>
    <property type="match status" value="1"/>
</dbReference>
<dbReference type="GO" id="GO:0000166">
    <property type="term" value="F:nucleotide binding"/>
    <property type="evidence" value="ECO:0007669"/>
    <property type="project" value="InterPro"/>
</dbReference>
<sequence length="345" mass="38102">MSNPIQTGLLAYGMSGRVFHAPFLSTHPSFALRAVVERTHKTADDTYPDLLSYDTVAELLADDTLELVVINTPNDTHFELARQALQAGKHVLIEKPVATTVAELEELLALAEEQQRHVLAYQNRRWDSDFQLVRQVVESGQLGRLTEVHFRFDRYKVALNPKLFKEDPAVPGSGLSYDLGPHVLDQALSLFGQPSLSRIIRVSHRPGSRVDDYFHVHLQYPKGLNVFVTGSLLTAAPVPAYVLHGTLGSFQKSRADVQETQLTAGMRPTAAGYGHEPAGAVGTLTLAGEPGQFVSTSLPAPPGDYAGLFEAVYQTIRHEQPFPVRAEQLRWQLGILDRPRTRVKA</sequence>
<evidence type="ECO:0000256" key="2">
    <source>
        <dbReference type="ARBA" id="ARBA00023002"/>
    </source>
</evidence>
<dbReference type="EMBL" id="NIRR01000072">
    <property type="protein sequence ID" value="OWP61395.1"/>
    <property type="molecule type" value="Genomic_DNA"/>
</dbReference>
<dbReference type="SUPFAM" id="SSF51735">
    <property type="entry name" value="NAD(P)-binding Rossmann-fold domains"/>
    <property type="match status" value="1"/>
</dbReference>
<evidence type="ECO:0000256" key="1">
    <source>
        <dbReference type="ARBA" id="ARBA00010928"/>
    </source>
</evidence>
<dbReference type="PANTHER" id="PTHR43708">
    <property type="entry name" value="CONSERVED EXPRESSED OXIDOREDUCTASE (EUROFUNG)"/>
    <property type="match status" value="1"/>
</dbReference>
<dbReference type="AlphaFoldDB" id="A0A246FFU1"/>
<dbReference type="OrthoDB" id="9815825at2"/>
<dbReference type="InterPro" id="IPR000683">
    <property type="entry name" value="Gfo/Idh/MocA-like_OxRdtase_N"/>
</dbReference>
<proteinExistence type="inferred from homology"/>
<comment type="caution">
    <text evidence="5">The sequence shown here is derived from an EMBL/GenBank/DDBJ whole genome shotgun (WGS) entry which is preliminary data.</text>
</comment>
<keyword evidence="6" id="KW-1185">Reference proteome</keyword>
<evidence type="ECO:0000259" key="4">
    <source>
        <dbReference type="Pfam" id="PF22725"/>
    </source>
</evidence>
<keyword evidence="2" id="KW-0560">Oxidoreductase</keyword>
<gene>
    <name evidence="5" type="ORF">CDA63_19655</name>
</gene>
<comment type="similarity">
    <text evidence="1">Belongs to the Gfo/Idh/MocA family.</text>
</comment>
<name>A0A246FFU1_9BACT</name>
<dbReference type="InterPro" id="IPR036291">
    <property type="entry name" value="NAD(P)-bd_dom_sf"/>
</dbReference>
<dbReference type="Proteomes" id="UP000197277">
    <property type="component" value="Unassembled WGS sequence"/>
</dbReference>
<dbReference type="RefSeq" id="WP_088466160.1">
    <property type="nucleotide sequence ID" value="NZ_NIRR01000072.1"/>
</dbReference>
<dbReference type="Pfam" id="PF22725">
    <property type="entry name" value="GFO_IDH_MocA_C3"/>
    <property type="match status" value="1"/>
</dbReference>
<feature type="domain" description="GFO/IDH/MocA-like oxidoreductase" evidence="4">
    <location>
        <begin position="130"/>
        <end position="250"/>
    </location>
</feature>
<dbReference type="InterPro" id="IPR051317">
    <property type="entry name" value="Gfo/Idh/MocA_oxidoreduct"/>
</dbReference>
<evidence type="ECO:0000313" key="6">
    <source>
        <dbReference type="Proteomes" id="UP000197277"/>
    </source>
</evidence>
<dbReference type="GO" id="GO:0016491">
    <property type="term" value="F:oxidoreductase activity"/>
    <property type="evidence" value="ECO:0007669"/>
    <property type="project" value="UniProtKB-KW"/>
</dbReference>
<dbReference type="InterPro" id="IPR055170">
    <property type="entry name" value="GFO_IDH_MocA-like_dom"/>
</dbReference>
<dbReference type="Gene3D" id="3.30.360.10">
    <property type="entry name" value="Dihydrodipicolinate Reductase, domain 2"/>
    <property type="match status" value="1"/>
</dbReference>
<reference evidence="5 6" key="1">
    <citation type="submission" date="2017-06" db="EMBL/GenBank/DDBJ databases">
        <title>Hymenobacter amundsenii sp. nov. isolated from regoliths in Antarctica.</title>
        <authorList>
            <person name="Sedlacek I."/>
            <person name="Kralova S."/>
            <person name="Pantucek R."/>
            <person name="Svec P."/>
            <person name="Holochova P."/>
            <person name="Stankova E."/>
            <person name="Vrbovska V."/>
            <person name="Busse H.-J."/>
        </authorList>
    </citation>
    <scope>NUCLEOTIDE SEQUENCE [LARGE SCALE GENOMIC DNA]</scope>
    <source>
        <strain evidence="5 6">CCM 8682</strain>
    </source>
</reference>
<dbReference type="SUPFAM" id="SSF55347">
    <property type="entry name" value="Glyceraldehyde-3-phosphate dehydrogenase-like, C-terminal domain"/>
    <property type="match status" value="1"/>
</dbReference>
<accession>A0A246FFU1</accession>
<feature type="domain" description="Gfo/Idh/MocA-like oxidoreductase N-terminal" evidence="3">
    <location>
        <begin position="12"/>
        <end position="118"/>
    </location>
</feature>
<organism evidence="5 6">
    <name type="scientific">Hymenobacter amundsenii</name>
    <dbReference type="NCBI Taxonomy" id="2006685"/>
    <lineage>
        <taxon>Bacteria</taxon>
        <taxon>Pseudomonadati</taxon>
        <taxon>Bacteroidota</taxon>
        <taxon>Cytophagia</taxon>
        <taxon>Cytophagales</taxon>
        <taxon>Hymenobacteraceae</taxon>
        <taxon>Hymenobacter</taxon>
    </lineage>
</organism>
<evidence type="ECO:0000313" key="5">
    <source>
        <dbReference type="EMBL" id="OWP61395.1"/>
    </source>
</evidence>